<name>A0A1I0DXR5_9GAMM</name>
<evidence type="ECO:0008006" key="4">
    <source>
        <dbReference type="Google" id="ProtNLM"/>
    </source>
</evidence>
<reference evidence="3" key="1">
    <citation type="submission" date="2016-10" db="EMBL/GenBank/DDBJ databases">
        <authorList>
            <person name="Varghese N."/>
            <person name="Submissions S."/>
        </authorList>
    </citation>
    <scope>NUCLEOTIDE SEQUENCE [LARGE SCALE GENOMIC DNA]</scope>
    <source>
        <strain evidence="3">DSM 18579</strain>
    </source>
</reference>
<dbReference type="AlphaFoldDB" id="A0A1I0DXR5"/>
<gene>
    <name evidence="2" type="ORF">SAMN02583745_02164</name>
</gene>
<protein>
    <recommendedName>
        <fullName evidence="4">Lipoprotein</fullName>
    </recommendedName>
</protein>
<feature type="chain" id="PRO_5017356486" description="Lipoprotein" evidence="1">
    <location>
        <begin position="20"/>
        <end position="252"/>
    </location>
</feature>
<dbReference type="RefSeq" id="WP_093320878.1">
    <property type="nucleotide sequence ID" value="NZ_FOHV01000020.1"/>
</dbReference>
<dbReference type="OrthoDB" id="6644673at2"/>
<dbReference type="EMBL" id="FOHV01000020">
    <property type="protein sequence ID" value="SET37032.1"/>
    <property type="molecule type" value="Genomic_DNA"/>
</dbReference>
<feature type="signal peptide" evidence="1">
    <location>
        <begin position="1"/>
        <end position="19"/>
    </location>
</feature>
<dbReference type="Proteomes" id="UP000242642">
    <property type="component" value="Unassembled WGS sequence"/>
</dbReference>
<sequence length="252" mass="28674">MKKLTMISLCLMTSLLLQGCRFFDIKENVINDALIKKTGAFESTELITTQDKIVGFAFDPTDENLLIITEKYLLVSPMSDELKFILKTDYIRDNILPNESSYTPKTYASVLYEHASIKGVAMNPPQLAEMEMIMCFQNILATDEQVKIENEIEQFQSFKVSYVGTRTKPCFLLFLTKKGGHALPINEAPNVPNYTELKKPIYYTFTIRMLKDPDELARQNAIARGLSPITTVLDRTYEFAQFIALPITNLAK</sequence>
<proteinExistence type="predicted"/>
<organism evidence="2 3">
    <name type="scientific">Thorsellia anophelis DSM 18579</name>
    <dbReference type="NCBI Taxonomy" id="1123402"/>
    <lineage>
        <taxon>Bacteria</taxon>
        <taxon>Pseudomonadati</taxon>
        <taxon>Pseudomonadota</taxon>
        <taxon>Gammaproteobacteria</taxon>
        <taxon>Enterobacterales</taxon>
        <taxon>Thorselliaceae</taxon>
        <taxon>Thorsellia</taxon>
    </lineage>
</organism>
<dbReference type="STRING" id="1123402.SAMN02583745_02164"/>
<evidence type="ECO:0000313" key="2">
    <source>
        <dbReference type="EMBL" id="SET37032.1"/>
    </source>
</evidence>
<evidence type="ECO:0000256" key="1">
    <source>
        <dbReference type="SAM" id="SignalP"/>
    </source>
</evidence>
<keyword evidence="3" id="KW-1185">Reference proteome</keyword>
<dbReference type="PROSITE" id="PS51257">
    <property type="entry name" value="PROKAR_LIPOPROTEIN"/>
    <property type="match status" value="1"/>
</dbReference>
<keyword evidence="1" id="KW-0732">Signal</keyword>
<accession>A0A1I0DXR5</accession>
<evidence type="ECO:0000313" key="3">
    <source>
        <dbReference type="Proteomes" id="UP000242642"/>
    </source>
</evidence>